<evidence type="ECO:0000313" key="2">
    <source>
        <dbReference type="EMBL" id="KAE9383448.1"/>
    </source>
</evidence>
<keyword evidence="3" id="KW-1185">Reference proteome</keyword>
<dbReference type="AlphaFoldDB" id="A0A6A4GDG0"/>
<accession>A0A6A4GDG0</accession>
<proteinExistence type="predicted"/>
<evidence type="ECO:0000256" key="1">
    <source>
        <dbReference type="SAM" id="MobiDB-lite"/>
    </source>
</evidence>
<gene>
    <name evidence="2" type="ORF">BT96DRAFT_49551</name>
</gene>
<organism evidence="2 3">
    <name type="scientific">Gymnopus androsaceus JB14</name>
    <dbReference type="NCBI Taxonomy" id="1447944"/>
    <lineage>
        <taxon>Eukaryota</taxon>
        <taxon>Fungi</taxon>
        <taxon>Dikarya</taxon>
        <taxon>Basidiomycota</taxon>
        <taxon>Agaricomycotina</taxon>
        <taxon>Agaricomycetes</taxon>
        <taxon>Agaricomycetidae</taxon>
        <taxon>Agaricales</taxon>
        <taxon>Marasmiineae</taxon>
        <taxon>Omphalotaceae</taxon>
        <taxon>Gymnopus</taxon>
    </lineage>
</organism>
<feature type="region of interest" description="Disordered" evidence="1">
    <location>
        <begin position="85"/>
        <end position="104"/>
    </location>
</feature>
<reference evidence="2" key="1">
    <citation type="journal article" date="2019" name="Environ. Microbiol.">
        <title>Fungal ecological strategies reflected in gene transcription - a case study of two litter decomposers.</title>
        <authorList>
            <person name="Barbi F."/>
            <person name="Kohler A."/>
            <person name="Barry K."/>
            <person name="Baskaran P."/>
            <person name="Daum C."/>
            <person name="Fauchery L."/>
            <person name="Ihrmark K."/>
            <person name="Kuo A."/>
            <person name="LaButti K."/>
            <person name="Lipzen A."/>
            <person name="Morin E."/>
            <person name="Grigoriev I.V."/>
            <person name="Henrissat B."/>
            <person name="Lindahl B."/>
            <person name="Martin F."/>
        </authorList>
    </citation>
    <scope>NUCLEOTIDE SEQUENCE</scope>
    <source>
        <strain evidence="2">JB14</strain>
    </source>
</reference>
<dbReference type="Proteomes" id="UP000799118">
    <property type="component" value="Unassembled WGS sequence"/>
</dbReference>
<sequence>MLCPLPAHCHHLHHSSTAYLGLQIVQQLESKGSLLTITLRLSRSQQLQGKKSDQIRIQSMAEELPAPCNNGRWLIDDLLYNKPTADAKPHSASETSPPPTKLETTDNFRIRTSRRRFSRFRLRLPLSCSAADNETRATVCYLLGQASDTETPIIISSFSSLED</sequence>
<evidence type="ECO:0000313" key="3">
    <source>
        <dbReference type="Proteomes" id="UP000799118"/>
    </source>
</evidence>
<dbReference type="EMBL" id="ML770466">
    <property type="protein sequence ID" value="KAE9383448.1"/>
    <property type="molecule type" value="Genomic_DNA"/>
</dbReference>
<protein>
    <submittedName>
        <fullName evidence="2">Uncharacterized protein</fullName>
    </submittedName>
</protein>
<name>A0A6A4GDG0_9AGAR</name>